<dbReference type="Gene3D" id="2.170.120.20">
    <property type="entry name" value="Ribosomal protein L25, beta domain"/>
    <property type="match status" value="1"/>
</dbReference>
<dbReference type="RefSeq" id="WP_014796408.1">
    <property type="nucleotide sequence ID" value="NC_018018.1"/>
</dbReference>
<dbReference type="CDD" id="cd00495">
    <property type="entry name" value="Ribosomal_L25_TL5_CTC"/>
    <property type="match status" value="1"/>
</dbReference>
<evidence type="ECO:0000313" key="9">
    <source>
        <dbReference type="Proteomes" id="UP000006054"/>
    </source>
</evidence>
<dbReference type="HAMAP" id="MF_01334">
    <property type="entry name" value="Ribosomal_bL25_CTC"/>
    <property type="match status" value="1"/>
</dbReference>
<evidence type="ECO:0000256" key="5">
    <source>
        <dbReference type="HAMAP-Rule" id="MF_01334"/>
    </source>
</evidence>
<comment type="subunit">
    <text evidence="5">Part of the 50S ribosomal subunit; part of the 5S rRNA/L5/L18/L25 subcomplex. Contacts the 5S rRNA. Binds to the 5S rRNA independently of L5 and L18.</text>
</comment>
<evidence type="ECO:0000256" key="4">
    <source>
        <dbReference type="ARBA" id="ARBA00023274"/>
    </source>
</evidence>
<dbReference type="InterPro" id="IPR020056">
    <property type="entry name" value="Rbsml_bL25/Gln-tRNA_synth_N"/>
</dbReference>
<keyword evidence="4 5" id="KW-0687">Ribonucleoprotein</keyword>
<evidence type="ECO:0000259" key="6">
    <source>
        <dbReference type="Pfam" id="PF01386"/>
    </source>
</evidence>
<comment type="function">
    <text evidence="5">This is one of the proteins that binds to the 5S RNA in the ribosome where it forms part of the central protuberance.</text>
</comment>
<dbReference type="InterPro" id="IPR029751">
    <property type="entry name" value="Ribosomal_L25_dom"/>
</dbReference>
<dbReference type="GO" id="GO:0006412">
    <property type="term" value="P:translation"/>
    <property type="evidence" value="ECO:0007669"/>
    <property type="project" value="UniProtKB-UniRule"/>
</dbReference>
<accession>I4AG63</accession>
<dbReference type="Proteomes" id="UP000006054">
    <property type="component" value="Chromosome"/>
</dbReference>
<evidence type="ECO:0000256" key="3">
    <source>
        <dbReference type="ARBA" id="ARBA00022980"/>
    </source>
</evidence>
<keyword evidence="2 5" id="KW-0694">RNA-binding</keyword>
<keyword evidence="3 5" id="KW-0689">Ribosomal protein</keyword>
<proteinExistence type="inferred from homology"/>
<dbReference type="Pfam" id="PF01386">
    <property type="entry name" value="Ribosomal_L25p"/>
    <property type="match status" value="1"/>
</dbReference>
<dbReference type="eggNOG" id="COG1825">
    <property type="taxonomic scope" value="Bacteria"/>
</dbReference>
<dbReference type="EMBL" id="CP003345">
    <property type="protein sequence ID" value="AFM02948.1"/>
    <property type="molecule type" value="Genomic_DNA"/>
</dbReference>
<dbReference type="OrthoDB" id="9786489at2"/>
<dbReference type="KEGG" id="fli:Fleli_0472"/>
<feature type="domain" description="Large ribosomal subunit protein bL25 beta" evidence="7">
    <location>
        <begin position="102"/>
        <end position="183"/>
    </location>
</feature>
<evidence type="ECO:0000259" key="7">
    <source>
        <dbReference type="Pfam" id="PF14693"/>
    </source>
</evidence>
<keyword evidence="1 5" id="KW-0699">rRNA-binding</keyword>
<dbReference type="STRING" id="880071.Fleli_0472"/>
<dbReference type="InterPro" id="IPR020057">
    <property type="entry name" value="Ribosomal_bL25_b-dom"/>
</dbReference>
<feature type="domain" description="Large ribosomal subunit protein bL25 L25" evidence="6">
    <location>
        <begin position="14"/>
        <end position="93"/>
    </location>
</feature>
<protein>
    <recommendedName>
        <fullName evidence="5">Large ribosomal subunit protein bL25</fullName>
    </recommendedName>
    <alternativeName>
        <fullName evidence="5">General stress protein CTC</fullName>
    </alternativeName>
</protein>
<dbReference type="HOGENOM" id="CLU_075939_2_1_10"/>
<organism evidence="8 9">
    <name type="scientific">Bernardetia litoralis (strain ATCC 23117 / DSM 6794 / NBRC 15988 / NCIMB 1366 / Fx l1 / Sio-4)</name>
    <name type="common">Flexibacter litoralis</name>
    <dbReference type="NCBI Taxonomy" id="880071"/>
    <lineage>
        <taxon>Bacteria</taxon>
        <taxon>Pseudomonadati</taxon>
        <taxon>Bacteroidota</taxon>
        <taxon>Cytophagia</taxon>
        <taxon>Cytophagales</taxon>
        <taxon>Bernardetiaceae</taxon>
        <taxon>Bernardetia</taxon>
    </lineage>
</organism>
<dbReference type="GO" id="GO:0003735">
    <property type="term" value="F:structural constituent of ribosome"/>
    <property type="evidence" value="ECO:0007669"/>
    <property type="project" value="InterPro"/>
</dbReference>
<dbReference type="Gene3D" id="2.40.240.10">
    <property type="entry name" value="Ribosomal Protein L25, Chain P"/>
    <property type="match status" value="1"/>
</dbReference>
<dbReference type="InterPro" id="IPR011035">
    <property type="entry name" value="Ribosomal_bL25/Gln-tRNA_synth"/>
</dbReference>
<reference evidence="9" key="1">
    <citation type="submission" date="2012-06" db="EMBL/GenBank/DDBJ databases">
        <title>The complete genome of Flexibacter litoralis DSM 6794.</title>
        <authorList>
            <person name="Lucas S."/>
            <person name="Copeland A."/>
            <person name="Lapidus A."/>
            <person name="Glavina del Rio T."/>
            <person name="Dalin E."/>
            <person name="Tice H."/>
            <person name="Bruce D."/>
            <person name="Goodwin L."/>
            <person name="Pitluck S."/>
            <person name="Peters L."/>
            <person name="Ovchinnikova G."/>
            <person name="Lu M."/>
            <person name="Kyrpides N."/>
            <person name="Mavromatis K."/>
            <person name="Ivanova N."/>
            <person name="Brettin T."/>
            <person name="Detter J.C."/>
            <person name="Han C."/>
            <person name="Larimer F."/>
            <person name="Land M."/>
            <person name="Hauser L."/>
            <person name="Markowitz V."/>
            <person name="Cheng J.-F."/>
            <person name="Hugenholtz P."/>
            <person name="Woyke T."/>
            <person name="Wu D."/>
            <person name="Spring S."/>
            <person name="Lang E."/>
            <person name="Kopitz M."/>
            <person name="Brambilla E."/>
            <person name="Klenk H.-P."/>
            <person name="Eisen J.A."/>
        </authorList>
    </citation>
    <scope>NUCLEOTIDE SEQUENCE [LARGE SCALE GENOMIC DNA]</scope>
    <source>
        <strain evidence="9">ATCC 23117 / DSM 6794 / NBRC 15988 / NCIMB 1366 / Sio-4</strain>
    </source>
</reference>
<name>I4AG63_BERLS</name>
<dbReference type="AlphaFoldDB" id="I4AG63"/>
<sequence>MKSLEIIGYYRKENQMGAKAAHLLRLEGYVPCVLYGTGEDNKHFYVPNILFRDLIYTSKVHTVVLNIEGDIYNAIVQDYQTHPVSDVMMHVDFLSMKEDKAVKIDVPVKLVGRSVGEQKGGRMVLKMRKLKVKALPANLPDTIEVDVEKLDLGKSIKLSEIGERPYEILNNPLVSIATVTIPRTLRTGGGVGEEESEEEEAI</sequence>
<comment type="similarity">
    <text evidence="5">Belongs to the bacterial ribosomal protein bL25 family. CTC subfamily.</text>
</comment>
<keyword evidence="9" id="KW-1185">Reference proteome</keyword>
<gene>
    <name evidence="5" type="primary">rplY</name>
    <name evidence="5" type="synonym">ctc</name>
    <name evidence="8" type="ordered locus">Fleli_0472</name>
</gene>
<evidence type="ECO:0000313" key="8">
    <source>
        <dbReference type="EMBL" id="AFM02948.1"/>
    </source>
</evidence>
<dbReference type="GO" id="GO:0022625">
    <property type="term" value="C:cytosolic large ribosomal subunit"/>
    <property type="evidence" value="ECO:0007669"/>
    <property type="project" value="TreeGrafter"/>
</dbReference>
<dbReference type="InterPro" id="IPR037121">
    <property type="entry name" value="Ribosomal_bL25_C"/>
</dbReference>
<dbReference type="PANTHER" id="PTHR33284:SF1">
    <property type="entry name" value="RIBOSOMAL PROTEIN L25_GLN-TRNA SYNTHETASE, ANTI-CODON-BINDING DOMAIN-CONTAINING PROTEIN"/>
    <property type="match status" value="1"/>
</dbReference>
<dbReference type="InterPro" id="IPR020930">
    <property type="entry name" value="Ribosomal_uL5_bac-type"/>
</dbReference>
<evidence type="ECO:0000256" key="1">
    <source>
        <dbReference type="ARBA" id="ARBA00022730"/>
    </source>
</evidence>
<dbReference type="SUPFAM" id="SSF50715">
    <property type="entry name" value="Ribosomal protein L25-like"/>
    <property type="match status" value="1"/>
</dbReference>
<dbReference type="PANTHER" id="PTHR33284">
    <property type="entry name" value="RIBOSOMAL PROTEIN L25/GLN-TRNA SYNTHETASE, ANTI-CODON-BINDING DOMAIN-CONTAINING PROTEIN"/>
    <property type="match status" value="1"/>
</dbReference>
<evidence type="ECO:0000256" key="2">
    <source>
        <dbReference type="ARBA" id="ARBA00022884"/>
    </source>
</evidence>
<dbReference type="GO" id="GO:0008097">
    <property type="term" value="F:5S rRNA binding"/>
    <property type="evidence" value="ECO:0007669"/>
    <property type="project" value="InterPro"/>
</dbReference>
<dbReference type="Pfam" id="PF14693">
    <property type="entry name" value="Ribosomal_TL5_C"/>
    <property type="match status" value="1"/>
</dbReference>
<dbReference type="PATRIC" id="fig|880071.3.peg.446"/>
<dbReference type="NCBIfam" id="TIGR00731">
    <property type="entry name" value="bL25_bact_ctc"/>
    <property type="match status" value="1"/>
</dbReference>
<dbReference type="InterPro" id="IPR001021">
    <property type="entry name" value="Ribosomal_bL25_long"/>
</dbReference>